<comment type="caution">
    <text evidence="1">The sequence shown here is derived from an EMBL/GenBank/DDBJ whole genome shotgun (WGS) entry which is preliminary data.</text>
</comment>
<reference evidence="2" key="1">
    <citation type="journal article" date="2020" name="Stud. Mycol.">
        <title>101 Dothideomycetes genomes: A test case for predicting lifestyles and emergence of pathogens.</title>
        <authorList>
            <person name="Haridas S."/>
            <person name="Albert R."/>
            <person name="Binder M."/>
            <person name="Bloem J."/>
            <person name="LaButti K."/>
            <person name="Salamov A."/>
            <person name="Andreopoulos B."/>
            <person name="Baker S."/>
            <person name="Barry K."/>
            <person name="Bills G."/>
            <person name="Bluhm B."/>
            <person name="Cannon C."/>
            <person name="Castanera R."/>
            <person name="Culley D."/>
            <person name="Daum C."/>
            <person name="Ezra D."/>
            <person name="Gonzalez J."/>
            <person name="Henrissat B."/>
            <person name="Kuo A."/>
            <person name="Liang C."/>
            <person name="Lipzen A."/>
            <person name="Lutzoni F."/>
            <person name="Magnuson J."/>
            <person name="Mondo S."/>
            <person name="Nolan M."/>
            <person name="Ohm R."/>
            <person name="Pangilinan J."/>
            <person name="Park H.-J."/>
            <person name="Ramirez L."/>
            <person name="Alfaro M."/>
            <person name="Sun H."/>
            <person name="Tritt A."/>
            <person name="Yoshinaga Y."/>
            <person name="Zwiers L.-H."/>
            <person name="Turgeon B."/>
            <person name="Goodwin S."/>
            <person name="Spatafora J."/>
            <person name="Crous P."/>
            <person name="Grigoriev I."/>
        </authorList>
    </citation>
    <scope>NUCLEOTIDE SEQUENCE [LARGE SCALE GENOMIC DNA]</scope>
    <source>
        <strain evidence="2">CBS 304.66</strain>
    </source>
</reference>
<keyword evidence="2" id="KW-1185">Reference proteome</keyword>
<name>A0A9P4K2M5_9PLEO</name>
<dbReference type="EMBL" id="ML986725">
    <property type="protein sequence ID" value="KAF2258985.1"/>
    <property type="molecule type" value="Genomic_DNA"/>
</dbReference>
<dbReference type="Proteomes" id="UP000800093">
    <property type="component" value="Unassembled WGS sequence"/>
</dbReference>
<evidence type="ECO:0000313" key="2">
    <source>
        <dbReference type="Proteomes" id="UP000800093"/>
    </source>
</evidence>
<sequence length="271" mass="31374">MSRTPDSMENDRHKFSTNDDEPIYLRNEIISAVTAFYKLLVRLYLPNDAIKYPPPNGWFWPADITFAPPKSPAVIDLMKHMPYLQRPAYWDSLQIYEKTEAVDYSSFNTAGPHDIDPDPSLTTLPSHALLIGYARGRNGHYVFVDTERGTFTLCDFQVGPREQTYLSEDLEDVENPVVRLDRFGDECTEHWREYATYTTSEFFEKLTREFTELELIPHPNGEVHFANGARSVSSGENRLRDIFVDHGWPAKKYRKEDCMNRVGEFDKSLGM</sequence>
<organism evidence="1 2">
    <name type="scientific">Lojkania enalia</name>
    <dbReference type="NCBI Taxonomy" id="147567"/>
    <lineage>
        <taxon>Eukaryota</taxon>
        <taxon>Fungi</taxon>
        <taxon>Dikarya</taxon>
        <taxon>Ascomycota</taxon>
        <taxon>Pezizomycotina</taxon>
        <taxon>Dothideomycetes</taxon>
        <taxon>Pleosporomycetidae</taxon>
        <taxon>Pleosporales</taxon>
        <taxon>Pleosporales incertae sedis</taxon>
        <taxon>Lojkania</taxon>
    </lineage>
</organism>
<evidence type="ECO:0000313" key="1">
    <source>
        <dbReference type="EMBL" id="KAF2258985.1"/>
    </source>
</evidence>
<dbReference type="OrthoDB" id="5343383at2759"/>
<protein>
    <submittedName>
        <fullName evidence="1">Uncharacterized protein</fullName>
    </submittedName>
</protein>
<dbReference type="AlphaFoldDB" id="A0A9P4K2M5"/>
<accession>A0A9P4K2M5</accession>
<proteinExistence type="predicted"/>
<gene>
    <name evidence="1" type="ORF">CC78DRAFT_503804</name>
</gene>